<evidence type="ECO:0000313" key="2">
    <source>
        <dbReference type="Proteomes" id="UP000244336"/>
    </source>
</evidence>
<dbReference type="EMBL" id="CM009750">
    <property type="protein sequence ID" value="PUZ72032.1"/>
    <property type="molecule type" value="Genomic_DNA"/>
</dbReference>
<accession>A0A2T7EW19</accession>
<protein>
    <recommendedName>
        <fullName evidence="3">FBD domain-containing protein</fullName>
    </recommendedName>
</protein>
<reference evidence="1 2" key="1">
    <citation type="submission" date="2018-04" db="EMBL/GenBank/DDBJ databases">
        <title>WGS assembly of Panicum hallii var. hallii HAL2.</title>
        <authorList>
            <person name="Lovell J."/>
            <person name="Jenkins J."/>
            <person name="Lowry D."/>
            <person name="Mamidi S."/>
            <person name="Sreedasyam A."/>
            <person name="Weng X."/>
            <person name="Barry K."/>
            <person name="Bonette J."/>
            <person name="Campitelli B."/>
            <person name="Daum C."/>
            <person name="Gordon S."/>
            <person name="Gould B."/>
            <person name="Lipzen A."/>
            <person name="MacQueen A."/>
            <person name="Palacio-Mejia J."/>
            <person name="Plott C."/>
            <person name="Shakirov E."/>
            <person name="Shu S."/>
            <person name="Yoshinaga Y."/>
            <person name="Zane M."/>
            <person name="Rokhsar D."/>
            <person name="Grimwood J."/>
            <person name="Schmutz J."/>
            <person name="Juenger T."/>
        </authorList>
    </citation>
    <scope>NUCLEOTIDE SEQUENCE [LARGE SCALE GENOMIC DNA]</scope>
    <source>
        <strain evidence="2">cv. HAL2</strain>
    </source>
</reference>
<evidence type="ECO:0008006" key="3">
    <source>
        <dbReference type="Google" id="ProtNLM"/>
    </source>
</evidence>
<sequence length="67" mass="7903">MVLHLLEVHSLIKRLKLDIHKSQVRRECSANCPCIHLNNWRSQTVSLTHLNEMEIEGVRGEDHEIEY</sequence>
<organism evidence="1 2">
    <name type="scientific">Panicum hallii var. hallii</name>
    <dbReference type="NCBI Taxonomy" id="1504633"/>
    <lineage>
        <taxon>Eukaryota</taxon>
        <taxon>Viridiplantae</taxon>
        <taxon>Streptophyta</taxon>
        <taxon>Embryophyta</taxon>
        <taxon>Tracheophyta</taxon>
        <taxon>Spermatophyta</taxon>
        <taxon>Magnoliopsida</taxon>
        <taxon>Liliopsida</taxon>
        <taxon>Poales</taxon>
        <taxon>Poaceae</taxon>
        <taxon>PACMAD clade</taxon>
        <taxon>Panicoideae</taxon>
        <taxon>Panicodae</taxon>
        <taxon>Paniceae</taxon>
        <taxon>Panicinae</taxon>
        <taxon>Panicum</taxon>
        <taxon>Panicum sect. Panicum</taxon>
    </lineage>
</organism>
<name>A0A2T7EW19_9POAL</name>
<dbReference type="Gramene" id="PUZ72032">
    <property type="protein sequence ID" value="PUZ72032"/>
    <property type="gene ID" value="GQ55_2G360900"/>
</dbReference>
<evidence type="ECO:0000313" key="1">
    <source>
        <dbReference type="EMBL" id="PUZ72032.1"/>
    </source>
</evidence>
<dbReference type="OrthoDB" id="609326at2759"/>
<dbReference type="AlphaFoldDB" id="A0A2T7EW19"/>
<keyword evidence="2" id="KW-1185">Reference proteome</keyword>
<gene>
    <name evidence="1" type="ORF">GQ55_2G360900</name>
</gene>
<proteinExistence type="predicted"/>
<dbReference type="Proteomes" id="UP000244336">
    <property type="component" value="Chromosome 2"/>
</dbReference>